<feature type="transmembrane region" description="Helical" evidence="5">
    <location>
        <begin position="450"/>
        <end position="471"/>
    </location>
</feature>
<organism evidence="7 8">
    <name type="scientific">Patiria miniata</name>
    <name type="common">Bat star</name>
    <name type="synonym">Asterina miniata</name>
    <dbReference type="NCBI Taxonomy" id="46514"/>
    <lineage>
        <taxon>Eukaryota</taxon>
        <taxon>Metazoa</taxon>
        <taxon>Echinodermata</taxon>
        <taxon>Eleutherozoa</taxon>
        <taxon>Asterozoa</taxon>
        <taxon>Asteroidea</taxon>
        <taxon>Valvatacea</taxon>
        <taxon>Valvatida</taxon>
        <taxon>Asterinidae</taxon>
        <taxon>Patiria</taxon>
    </lineage>
</organism>
<evidence type="ECO:0000259" key="6">
    <source>
        <dbReference type="PROSITE" id="PS50850"/>
    </source>
</evidence>
<evidence type="ECO:0000256" key="1">
    <source>
        <dbReference type="ARBA" id="ARBA00004141"/>
    </source>
</evidence>
<proteinExistence type="predicted"/>
<evidence type="ECO:0000256" key="5">
    <source>
        <dbReference type="SAM" id="Phobius"/>
    </source>
</evidence>
<dbReference type="PROSITE" id="PS50850">
    <property type="entry name" value="MFS"/>
    <property type="match status" value="1"/>
</dbReference>
<dbReference type="Proteomes" id="UP000887568">
    <property type="component" value="Unplaced"/>
</dbReference>
<dbReference type="CDD" id="cd17317">
    <property type="entry name" value="MFS_SLC22"/>
    <property type="match status" value="1"/>
</dbReference>
<feature type="transmembrane region" description="Helical" evidence="5">
    <location>
        <begin position="397"/>
        <end position="418"/>
    </location>
</feature>
<accession>A0A914A7P9</accession>
<dbReference type="PANTHER" id="PTHR24064">
    <property type="entry name" value="SOLUTE CARRIER FAMILY 22 MEMBER"/>
    <property type="match status" value="1"/>
</dbReference>
<feature type="transmembrane region" description="Helical" evidence="5">
    <location>
        <begin position="252"/>
        <end position="276"/>
    </location>
</feature>
<feature type="transmembrane region" description="Helical" evidence="5">
    <location>
        <begin position="219"/>
        <end position="240"/>
    </location>
</feature>
<dbReference type="InterPro" id="IPR020846">
    <property type="entry name" value="MFS_dom"/>
</dbReference>
<dbReference type="AlphaFoldDB" id="A0A914A7P9"/>
<dbReference type="Pfam" id="PF00083">
    <property type="entry name" value="Sugar_tr"/>
    <property type="match status" value="1"/>
</dbReference>
<sequence>MAEQQNSIKSVCDEQKAPSFDDIICAVGEFGTFQKLVFAIVPLIGVIHGANALAQVFYAGEAEHWCLVAPWDDANCTSTTSPGDWECLLEKRDASIPYNSTTKAFDSCKMYNVTGVDFSEKLSYLDFDNTSTVKCSEKDGWVYDTRQYQKTIINEFDLVCDSKATVSLAQSIYFAGFLVGSLVFGSMADWLGRKPAIYLASTLMLCASVGNVFSPSVVVYIILRFFLGAGAIGAFLVCFVHTTEFLGPSRRVGVGIFIQGFFTTGLLLTSFCAYFIRSWRGLQLCIGVPTILYFLLYFFIPESARWQMSKGKYKQAEKTLRKVAARNKKEFPEEMFTSCEIIGAAKQENEGQQTFVALFRTPNMCIKTLNLMFYWFVVNIVYYGLGLSTSNLGVDDYLAAAIAALVEFPSFIFSVISLQYLGRRINLSSTMVVGGVACIISAFLEEGVARTAIAMVGKFCISASFAIIYVVSGEIFPTPVRSAGMGVASMSSRISGIIAPFIVELRLVWEPLPFLLFGVLSIAAGLLSLLLPETNNKKLPETVEEGEAFGKPKCLGGSEDDVDVAIVTVGMVELDTEAGLDNATFEEKGCQTYKSSFKPAK</sequence>
<dbReference type="GO" id="GO:0016020">
    <property type="term" value="C:membrane"/>
    <property type="evidence" value="ECO:0007669"/>
    <property type="project" value="UniProtKB-SubCell"/>
</dbReference>
<keyword evidence="4 5" id="KW-0472">Membrane</keyword>
<evidence type="ECO:0000256" key="4">
    <source>
        <dbReference type="ARBA" id="ARBA00023136"/>
    </source>
</evidence>
<feature type="transmembrane region" description="Helical" evidence="5">
    <location>
        <begin position="368"/>
        <end position="385"/>
    </location>
</feature>
<keyword evidence="8" id="KW-1185">Reference proteome</keyword>
<evidence type="ECO:0000313" key="7">
    <source>
        <dbReference type="EnsemblMetazoa" id="XP_038059887.1"/>
    </source>
</evidence>
<feature type="transmembrane region" description="Helical" evidence="5">
    <location>
        <begin position="196"/>
        <end position="213"/>
    </location>
</feature>
<dbReference type="OMA" id="SWDQANC"/>
<dbReference type="OrthoDB" id="2261376at2759"/>
<evidence type="ECO:0000313" key="8">
    <source>
        <dbReference type="Proteomes" id="UP000887568"/>
    </source>
</evidence>
<dbReference type="InterPro" id="IPR036259">
    <property type="entry name" value="MFS_trans_sf"/>
</dbReference>
<comment type="subcellular location">
    <subcellularLocation>
        <location evidence="1">Membrane</location>
        <topology evidence="1">Multi-pass membrane protein</topology>
    </subcellularLocation>
</comment>
<evidence type="ECO:0000256" key="2">
    <source>
        <dbReference type="ARBA" id="ARBA00022692"/>
    </source>
</evidence>
<protein>
    <recommendedName>
        <fullName evidence="6">Major facilitator superfamily (MFS) profile domain-containing protein</fullName>
    </recommendedName>
</protein>
<evidence type="ECO:0000256" key="3">
    <source>
        <dbReference type="ARBA" id="ARBA00022989"/>
    </source>
</evidence>
<dbReference type="EnsemblMetazoa" id="XM_038203959.1">
    <property type="protein sequence ID" value="XP_038059887.1"/>
    <property type="gene ID" value="LOC119730896"/>
</dbReference>
<feature type="transmembrane region" description="Helical" evidence="5">
    <location>
        <begin position="425"/>
        <end position="444"/>
    </location>
</feature>
<dbReference type="GO" id="GO:0022857">
    <property type="term" value="F:transmembrane transporter activity"/>
    <property type="evidence" value="ECO:0007669"/>
    <property type="project" value="InterPro"/>
</dbReference>
<feature type="transmembrane region" description="Helical" evidence="5">
    <location>
        <begin position="514"/>
        <end position="531"/>
    </location>
</feature>
<dbReference type="GeneID" id="119730896"/>
<keyword evidence="2 5" id="KW-0812">Transmembrane</keyword>
<feature type="transmembrane region" description="Helical" evidence="5">
    <location>
        <begin position="282"/>
        <end position="300"/>
    </location>
</feature>
<dbReference type="Gene3D" id="1.20.1250.20">
    <property type="entry name" value="MFS general substrate transporter like domains"/>
    <property type="match status" value="1"/>
</dbReference>
<dbReference type="EnsemblMetazoa" id="XM_038203958.1">
    <property type="protein sequence ID" value="XP_038059886.1"/>
    <property type="gene ID" value="LOC119730896"/>
</dbReference>
<dbReference type="RefSeq" id="XP_038059886.1">
    <property type="nucleotide sequence ID" value="XM_038203958.1"/>
</dbReference>
<name>A0A914A7P9_PATMI</name>
<reference evidence="7" key="1">
    <citation type="submission" date="2022-11" db="UniProtKB">
        <authorList>
            <consortium name="EnsemblMetazoa"/>
        </authorList>
    </citation>
    <scope>IDENTIFICATION</scope>
</reference>
<feature type="transmembrane region" description="Helical" evidence="5">
    <location>
        <begin position="483"/>
        <end position="502"/>
    </location>
</feature>
<dbReference type="RefSeq" id="XP_038059887.1">
    <property type="nucleotide sequence ID" value="XM_038203959.1"/>
</dbReference>
<dbReference type="SUPFAM" id="SSF103473">
    <property type="entry name" value="MFS general substrate transporter"/>
    <property type="match status" value="1"/>
</dbReference>
<feature type="transmembrane region" description="Helical" evidence="5">
    <location>
        <begin position="164"/>
        <end position="184"/>
    </location>
</feature>
<keyword evidence="3 5" id="KW-1133">Transmembrane helix</keyword>
<feature type="domain" description="Major facilitator superfamily (MFS) profile" evidence="6">
    <location>
        <begin position="112"/>
        <end position="536"/>
    </location>
</feature>
<dbReference type="InterPro" id="IPR005828">
    <property type="entry name" value="MFS_sugar_transport-like"/>
</dbReference>